<dbReference type="AlphaFoldDB" id="A0A2T0FE39"/>
<comment type="similarity">
    <text evidence="1">Belongs to the free Met sulfoxide reductase family.</text>
</comment>
<evidence type="ECO:0000313" key="3">
    <source>
        <dbReference type="EMBL" id="PRT53262.1"/>
    </source>
</evidence>
<dbReference type="GO" id="GO:0005829">
    <property type="term" value="C:cytosol"/>
    <property type="evidence" value="ECO:0007669"/>
    <property type="project" value="TreeGrafter"/>
</dbReference>
<dbReference type="InterPro" id="IPR051330">
    <property type="entry name" value="Phosphatase_reg/MetRdx"/>
</dbReference>
<dbReference type="PANTHER" id="PTHR21021:SF15">
    <property type="entry name" value="FREE METHIONINE-R-SULFOXIDE REDUCTASE"/>
    <property type="match status" value="1"/>
</dbReference>
<name>A0A2T0FE39_9ASCO</name>
<comment type="caution">
    <text evidence="3">The sequence shown here is derived from an EMBL/GenBank/DDBJ whole genome shotgun (WGS) entry which is preliminary data.</text>
</comment>
<dbReference type="SUPFAM" id="SSF55781">
    <property type="entry name" value="GAF domain-like"/>
    <property type="match status" value="1"/>
</dbReference>
<protein>
    <submittedName>
        <fullName evidence="3">Free methionine-R-sulfoxide reductase</fullName>
    </submittedName>
</protein>
<dbReference type="EMBL" id="NDIQ01000001">
    <property type="protein sequence ID" value="PRT53262.1"/>
    <property type="molecule type" value="Genomic_DNA"/>
</dbReference>
<evidence type="ECO:0000259" key="2">
    <source>
        <dbReference type="Pfam" id="PF13185"/>
    </source>
</evidence>
<accession>A0A2T0FE39</accession>
<dbReference type="GO" id="GO:0033745">
    <property type="term" value="F:L-methionine-(R)-S-oxide reductase activity"/>
    <property type="evidence" value="ECO:0007669"/>
    <property type="project" value="TreeGrafter"/>
</dbReference>
<dbReference type="OrthoDB" id="15735at2759"/>
<dbReference type="FunFam" id="3.30.450.40:FF:000008">
    <property type="entry name" value="GAF domain-containing proteins"/>
    <property type="match status" value="1"/>
</dbReference>
<sequence>MHADNANFQAGLSKVESYEMLVMSLEGLLVENWVSNLANTASLLWHHFHSQPSPQKDVNWAGFYTTATANQLALGPFMGKVACQTIDFGRGVCGAAAATGKTQIVQNVHSHPDHIACDGDTKSEIVVPIINEGRIVGVIDIDCTELNGFDQVDAEWLEKIARLLAPSFKASTQ</sequence>
<evidence type="ECO:0000313" key="4">
    <source>
        <dbReference type="Proteomes" id="UP000238350"/>
    </source>
</evidence>
<organism evidence="3 4">
    <name type="scientific">Wickerhamiella sorbophila</name>
    <dbReference type="NCBI Taxonomy" id="45607"/>
    <lineage>
        <taxon>Eukaryota</taxon>
        <taxon>Fungi</taxon>
        <taxon>Dikarya</taxon>
        <taxon>Ascomycota</taxon>
        <taxon>Saccharomycotina</taxon>
        <taxon>Dipodascomycetes</taxon>
        <taxon>Dipodascales</taxon>
        <taxon>Trichomonascaceae</taxon>
        <taxon>Wickerhamiella</taxon>
    </lineage>
</organism>
<dbReference type="InterPro" id="IPR029016">
    <property type="entry name" value="GAF-like_dom_sf"/>
</dbReference>
<dbReference type="STRING" id="45607.A0A2T0FE39"/>
<keyword evidence="4" id="KW-1185">Reference proteome</keyword>
<dbReference type="Pfam" id="PF13185">
    <property type="entry name" value="GAF_2"/>
    <property type="match status" value="1"/>
</dbReference>
<reference evidence="3 4" key="1">
    <citation type="submission" date="2017-04" db="EMBL/GenBank/DDBJ databases">
        <title>Genome sequencing of [Candida] sorbophila.</title>
        <authorList>
            <person name="Ahn J.O."/>
        </authorList>
    </citation>
    <scope>NUCLEOTIDE SEQUENCE [LARGE SCALE GENOMIC DNA]</scope>
    <source>
        <strain evidence="3 4">DS02</strain>
    </source>
</reference>
<evidence type="ECO:0000256" key="1">
    <source>
        <dbReference type="ARBA" id="ARBA00038454"/>
    </source>
</evidence>
<dbReference type="InterPro" id="IPR003018">
    <property type="entry name" value="GAF"/>
</dbReference>
<dbReference type="Gene3D" id="3.30.450.40">
    <property type="match status" value="1"/>
</dbReference>
<proteinExistence type="inferred from homology"/>
<feature type="domain" description="GAF" evidence="2">
    <location>
        <begin position="71"/>
        <end position="165"/>
    </location>
</feature>
<dbReference type="PANTHER" id="PTHR21021">
    <property type="entry name" value="GAF/PUTATIVE CYTOSKELETAL PROTEIN"/>
    <property type="match status" value="1"/>
</dbReference>
<gene>
    <name evidence="3" type="ORF">B9G98_00882</name>
</gene>
<dbReference type="RefSeq" id="XP_024663208.1">
    <property type="nucleotide sequence ID" value="XM_024807440.1"/>
</dbReference>
<dbReference type="GeneID" id="36514631"/>
<dbReference type="Proteomes" id="UP000238350">
    <property type="component" value="Unassembled WGS sequence"/>
</dbReference>